<dbReference type="InterPro" id="IPR035940">
    <property type="entry name" value="CAP_sf"/>
</dbReference>
<dbReference type="Gene3D" id="3.40.33.10">
    <property type="entry name" value="CAP"/>
    <property type="match status" value="1"/>
</dbReference>
<gene>
    <name evidence="2" type="ORF">PFISCL1PPCAC_25105</name>
</gene>
<sequence length="170" mass="18521">LFLLVAPTQAATCNGKLSQDDQNVILAAHNKLRSAIAMGQYSGLGKTFIGAANMEAMQWNCDLENAAQAWANGCVFQHSTRKDSGENLYMYWNWQEVKTSDVTQKGCDSWSSEFQKYGLNGTTLTLAQFTAGIGHATQMAWATSSQLGCGIALCGDGNKQALMVCRYQKM</sequence>
<accession>A0AAV5WU81</accession>
<dbReference type="InterPro" id="IPR002413">
    <property type="entry name" value="V5_allergen-like"/>
</dbReference>
<dbReference type="PRINTS" id="PR00837">
    <property type="entry name" value="V5TPXLIKE"/>
</dbReference>
<evidence type="ECO:0000313" key="2">
    <source>
        <dbReference type="EMBL" id="GMT33808.1"/>
    </source>
</evidence>
<protein>
    <recommendedName>
        <fullName evidence="1">SCP domain-containing protein</fullName>
    </recommendedName>
</protein>
<dbReference type="EMBL" id="BTSY01000006">
    <property type="protein sequence ID" value="GMT33808.1"/>
    <property type="molecule type" value="Genomic_DNA"/>
</dbReference>
<name>A0AAV5WU81_9BILA</name>
<dbReference type="AlphaFoldDB" id="A0AAV5WU81"/>
<dbReference type="SMART" id="SM00198">
    <property type="entry name" value="SCP"/>
    <property type="match status" value="1"/>
</dbReference>
<reference evidence="2" key="1">
    <citation type="submission" date="2023-10" db="EMBL/GenBank/DDBJ databases">
        <title>Genome assembly of Pristionchus species.</title>
        <authorList>
            <person name="Yoshida K."/>
            <person name="Sommer R.J."/>
        </authorList>
    </citation>
    <scope>NUCLEOTIDE SEQUENCE</scope>
    <source>
        <strain evidence="2">RS5133</strain>
    </source>
</reference>
<organism evidence="2 3">
    <name type="scientific">Pristionchus fissidentatus</name>
    <dbReference type="NCBI Taxonomy" id="1538716"/>
    <lineage>
        <taxon>Eukaryota</taxon>
        <taxon>Metazoa</taxon>
        <taxon>Ecdysozoa</taxon>
        <taxon>Nematoda</taxon>
        <taxon>Chromadorea</taxon>
        <taxon>Rhabditida</taxon>
        <taxon>Rhabditina</taxon>
        <taxon>Diplogasteromorpha</taxon>
        <taxon>Diplogasteroidea</taxon>
        <taxon>Neodiplogasteridae</taxon>
        <taxon>Pristionchus</taxon>
    </lineage>
</organism>
<dbReference type="InterPro" id="IPR014044">
    <property type="entry name" value="CAP_dom"/>
</dbReference>
<dbReference type="Proteomes" id="UP001432322">
    <property type="component" value="Unassembled WGS sequence"/>
</dbReference>
<feature type="non-terminal residue" evidence="2">
    <location>
        <position position="1"/>
    </location>
</feature>
<keyword evidence="3" id="KW-1185">Reference proteome</keyword>
<dbReference type="PRINTS" id="PR00838">
    <property type="entry name" value="V5ALLERGEN"/>
</dbReference>
<dbReference type="CDD" id="cd05380">
    <property type="entry name" value="CAP_euk"/>
    <property type="match status" value="1"/>
</dbReference>
<proteinExistence type="predicted"/>
<evidence type="ECO:0000259" key="1">
    <source>
        <dbReference type="SMART" id="SM00198"/>
    </source>
</evidence>
<feature type="non-terminal residue" evidence="2">
    <location>
        <position position="170"/>
    </location>
</feature>
<dbReference type="PANTHER" id="PTHR10334">
    <property type="entry name" value="CYSTEINE-RICH SECRETORY PROTEIN-RELATED"/>
    <property type="match status" value="1"/>
</dbReference>
<dbReference type="Pfam" id="PF00188">
    <property type="entry name" value="CAP"/>
    <property type="match status" value="1"/>
</dbReference>
<evidence type="ECO:0000313" key="3">
    <source>
        <dbReference type="Proteomes" id="UP001432322"/>
    </source>
</evidence>
<feature type="domain" description="SCP" evidence="1">
    <location>
        <begin position="20"/>
        <end position="169"/>
    </location>
</feature>
<comment type="caution">
    <text evidence="2">The sequence shown here is derived from an EMBL/GenBank/DDBJ whole genome shotgun (WGS) entry which is preliminary data.</text>
</comment>
<dbReference type="SUPFAM" id="SSF55797">
    <property type="entry name" value="PR-1-like"/>
    <property type="match status" value="1"/>
</dbReference>
<dbReference type="InterPro" id="IPR001283">
    <property type="entry name" value="CRISP-related"/>
</dbReference>